<reference evidence="2 3" key="1">
    <citation type="journal article" date="2023" name="Int. J. Syst. Evol. Microbiol.">
        <title>Streptococcus sciuri sp. nov., Staphylococcus marylandisciuri sp. nov. and Staphylococcus americanisciuri sp. nov., isolated from faeces of eastern grey squirrel (Sciurus carolinensis).</title>
        <authorList>
            <person name="Volokhov D.V."/>
            <person name="Zagorodnyaya T.A."/>
            <person name="Furtak V.A."/>
            <person name="Nattanmai G."/>
            <person name="Randall L."/>
            <person name="Jose S."/>
            <person name="Gao Y."/>
            <person name="Eisenberg T."/>
            <person name="Delmonte P."/>
            <person name="Blom J."/>
            <person name="Mitchell K.K."/>
        </authorList>
    </citation>
    <scope>NUCLEOTIDE SEQUENCE [LARGE SCALE GENOMIC DNA]</scope>
    <source>
        <strain evidence="2 3">SQ8-PEA</strain>
    </source>
</reference>
<evidence type="ECO:0000313" key="2">
    <source>
        <dbReference type="EMBL" id="MCU5745915.1"/>
    </source>
</evidence>
<gene>
    <name evidence="2" type="ORF">N9R04_04165</name>
</gene>
<dbReference type="Proteomes" id="UP001209553">
    <property type="component" value="Unassembled WGS sequence"/>
</dbReference>
<dbReference type="InterPro" id="IPR006485">
    <property type="entry name" value="Phage-like_holin"/>
</dbReference>
<evidence type="ECO:0000256" key="1">
    <source>
        <dbReference type="SAM" id="Phobius"/>
    </source>
</evidence>
<keyword evidence="3" id="KW-1185">Reference proteome</keyword>
<dbReference type="EMBL" id="JAOPKZ010000005">
    <property type="protein sequence ID" value="MCU5745915.1"/>
    <property type="molecule type" value="Genomic_DNA"/>
</dbReference>
<organism evidence="2 3">
    <name type="scientific">Staphylococcus marylandisciuri</name>
    <dbReference type="NCBI Taxonomy" id="2981529"/>
    <lineage>
        <taxon>Bacteria</taxon>
        <taxon>Bacillati</taxon>
        <taxon>Bacillota</taxon>
        <taxon>Bacilli</taxon>
        <taxon>Bacillales</taxon>
        <taxon>Staphylococcaceae</taxon>
        <taxon>Staphylococcus</taxon>
    </lineage>
</organism>
<keyword evidence="1" id="KW-0472">Membrane</keyword>
<feature type="transmembrane region" description="Helical" evidence="1">
    <location>
        <begin position="42"/>
        <end position="61"/>
    </location>
</feature>
<protein>
    <submittedName>
        <fullName evidence="2">Phage holin</fullName>
    </submittedName>
</protein>
<keyword evidence="1" id="KW-0812">Transmembrane</keyword>
<name>A0ABT2QPL0_9STAP</name>
<dbReference type="RefSeq" id="WP_262855320.1">
    <property type="nucleotide sequence ID" value="NZ_JAOPKZ010000005.1"/>
</dbReference>
<sequence>MINWKVRVKKKSFWVAIVSAAAIFITNVTGALGLNYAQQVDMVVKIINSVLTLLVSLGVVVDMTTEGIGDSHQALEYEQPRKKY</sequence>
<comment type="caution">
    <text evidence="2">The sequence shown here is derived from an EMBL/GenBank/DDBJ whole genome shotgun (WGS) entry which is preliminary data.</text>
</comment>
<proteinExistence type="predicted"/>
<dbReference type="NCBIfam" id="TIGR01598">
    <property type="entry name" value="holin_phiLC3"/>
    <property type="match status" value="1"/>
</dbReference>
<feature type="transmembrane region" description="Helical" evidence="1">
    <location>
        <begin position="12"/>
        <end position="36"/>
    </location>
</feature>
<accession>A0ABT2QPL0</accession>
<evidence type="ECO:0000313" key="3">
    <source>
        <dbReference type="Proteomes" id="UP001209553"/>
    </source>
</evidence>
<dbReference type="Pfam" id="PF04531">
    <property type="entry name" value="Phage_holin_1"/>
    <property type="match status" value="1"/>
</dbReference>
<keyword evidence="1" id="KW-1133">Transmembrane helix</keyword>